<evidence type="ECO:0000256" key="2">
    <source>
        <dbReference type="ARBA" id="ARBA00022737"/>
    </source>
</evidence>
<evidence type="ECO:0000256" key="1">
    <source>
        <dbReference type="ARBA" id="ARBA00007657"/>
    </source>
</evidence>
<dbReference type="OMA" id="AYIPHFQ"/>
<gene>
    <name evidence="5" type="ORF">PoMZ_04119</name>
</gene>
<sequence length="1369" mass="147701">MATLLPPHPTSQTINSLLGKLSDADPDFRFMSLNDILTVLDNAKHDILLNDYNTAARTVDHIVKALDDQNGEVQNLAIKCLGPLVQKLPPQTIGPLIEKLSTMTPKNSVDNTVPSLALRAVIAALPRPAPGATFWDKTVEDAYNPISRVLIPRLLGKSTQNTKAPASLRLPPFGEGLLDPGSMNIEAVDVLIELVHCFGPMLASYEVEALHEGVVGLLDSESLAYSVKKRAVVAISSLAVYTNDAVLDKFVQLAVAKLGNRATSRSTQRLYITIFGSMARSIPHRFGRHMQDVAPHIISILGEEELEQHMELVNDGADTGPEFNDIREASLVALDSFLASCPVEMRAFTDETISSSLRYLKYDPNYSNDIGDDDEMDEDEDDAMDGFDDDDEFDTGDGFDDDDDASWKVRRCAAKVIHTLIATRSNGDLLDSGVLYNAAASLVKRFDEREETVRLEIIAALSLLVRKTGEGHIPEFSLDSSQVDYLSQLPPSRKRRRQSSGGGAAAIGLATDSRLAGTGLTSPVLEKVPASGPRADLAKMTPAVVKAGTKLLKGKLLSTKQAVINLFDDIVKVQSGGLSGYLDQIMDPTIEAMKPTTTSATSAGLLSSGGSASATPVTLRVAALRLMSDVAKTHSSQLLQPHLSKVVVCVVAVVKDRFYKISAEAIQTVEEIVKAITPPRARKSSGKFKDDLHKLYEVIIDRLVANDADTEVRQKAIHALGTLLARTSSGEGADLLPAAERTKALGYLLERLRNETTRLSAVRAVDNVAASASGDVQFEAQWTQEVVVELAAQLRKSNRALRGASVQALSHLTHSPSVRAHLGDQTVSALIADLQPVILNNDAHLLSPALHVMADLVEKNPKLAVNSQTIAVICELLRTPTAASVLEPLLTLVTRVGQSGIGGPLMAGLLKDVGIGGDPVVVGKVIGNLLVSSGDSAGVTLDSFIAEARNSSSDQARASLALAVLGEAGLRLGAKSPMTPDIFLQQFGTDFDKVSISAAVALGRAGAGNVEQYLPVILEGIGQSGSRQYLLLQSVKEILQQVSSSEMDIAGYLPQIWTHLLNASESEDNKAIVAECIGRLVIIAPQTFVPKLQSLLQDSSQQLRAISIQGLRYTLPESNDAFDAIIKEQLVPILITVLQDKELEIRRLAMTALNSAAHNKPDLILGQLSQLLPHVMKESMKNQSLIREVQMGPFKHTVDDGLEVRKSAYETLYALMETAFSRLDIIQLYDRIIDGLRDDTDIRGLCNLMLSKLVYLAPEETTRRLDAIAAAFRGTLSTKLKENAVKQEIEKQNEANRSVLRVSLLLNEKLLGSLAASGSGSSTAGGPTPVGFSPVWNSYWDTINKDHKVALKELREENMAMRDTGASVR</sequence>
<dbReference type="InterPro" id="IPR016024">
    <property type="entry name" value="ARM-type_fold"/>
</dbReference>
<evidence type="ECO:0000313" key="6">
    <source>
        <dbReference type="Proteomes" id="UP000294847"/>
    </source>
</evidence>
<evidence type="ECO:0000259" key="4">
    <source>
        <dbReference type="Pfam" id="PF08623"/>
    </source>
</evidence>
<dbReference type="PANTHER" id="PTHR12696">
    <property type="entry name" value="TIP120"/>
    <property type="match status" value="1"/>
</dbReference>
<keyword evidence="2" id="KW-0677">Repeat</keyword>
<dbReference type="InterPro" id="IPR039852">
    <property type="entry name" value="CAND1/CAND2"/>
</dbReference>
<dbReference type="GO" id="GO:0010265">
    <property type="term" value="P:SCF complex assembly"/>
    <property type="evidence" value="ECO:0007669"/>
    <property type="project" value="InterPro"/>
</dbReference>
<dbReference type="EMBL" id="CP034206">
    <property type="protein sequence ID" value="QBZ59159.1"/>
    <property type="molecule type" value="Genomic_DNA"/>
</dbReference>
<dbReference type="Pfam" id="PF25782">
    <property type="entry name" value="TPR_CAND1"/>
    <property type="match status" value="1"/>
</dbReference>
<evidence type="ECO:0000313" key="5">
    <source>
        <dbReference type="EMBL" id="QBZ59159.1"/>
    </source>
</evidence>
<dbReference type="Gene3D" id="1.25.10.10">
    <property type="entry name" value="Leucine-rich Repeat Variant"/>
    <property type="match status" value="1"/>
</dbReference>
<reference evidence="5 6" key="1">
    <citation type="journal article" date="2019" name="Mol. Biol. Evol.">
        <title>Blast fungal genomes show frequent chromosomal changes, gene gains and losses, and effector gene turnover.</title>
        <authorList>
            <person name="Gomez Luciano L.B."/>
            <person name="Jason Tsai I."/>
            <person name="Chuma I."/>
            <person name="Tosa Y."/>
            <person name="Chen Y.H."/>
            <person name="Li J.Y."/>
            <person name="Li M.Y."/>
            <person name="Jade Lu M.Y."/>
            <person name="Nakayashiki H."/>
            <person name="Li W.H."/>
        </authorList>
    </citation>
    <scope>NUCLEOTIDE SEQUENCE [LARGE SCALE GENOMIC DNA]</scope>
    <source>
        <strain evidence="5">MZ5-1-6</strain>
    </source>
</reference>
<accession>A0A4P7N9G7</accession>
<dbReference type="Pfam" id="PF08623">
    <property type="entry name" value="TIP120"/>
    <property type="match status" value="1"/>
</dbReference>
<dbReference type="InterPro" id="IPR013932">
    <property type="entry name" value="TATA-bd_TIP120"/>
</dbReference>
<dbReference type="SUPFAM" id="SSF48371">
    <property type="entry name" value="ARM repeat"/>
    <property type="match status" value="1"/>
</dbReference>
<organism evidence="5 6">
    <name type="scientific">Pyricularia oryzae</name>
    <name type="common">Rice blast fungus</name>
    <name type="synonym">Magnaporthe oryzae</name>
    <dbReference type="NCBI Taxonomy" id="318829"/>
    <lineage>
        <taxon>Eukaryota</taxon>
        <taxon>Fungi</taxon>
        <taxon>Dikarya</taxon>
        <taxon>Ascomycota</taxon>
        <taxon>Pezizomycotina</taxon>
        <taxon>Sordariomycetes</taxon>
        <taxon>Sordariomycetidae</taxon>
        <taxon>Magnaporthales</taxon>
        <taxon>Pyriculariaceae</taxon>
        <taxon>Pyricularia</taxon>
    </lineage>
</organism>
<name>A0A4P7N9G7_PYROR</name>
<evidence type="ECO:0000256" key="3">
    <source>
        <dbReference type="ARBA" id="ARBA00022786"/>
    </source>
</evidence>
<dbReference type="SMR" id="A0A4P7N9G7"/>
<dbReference type="Proteomes" id="UP000294847">
    <property type="component" value="Chromosome 3"/>
</dbReference>
<comment type="similarity">
    <text evidence="1">Belongs to the CAND family.</text>
</comment>
<feature type="domain" description="TATA-binding protein interacting (TIP20)" evidence="4">
    <location>
        <begin position="1163"/>
        <end position="1343"/>
    </location>
</feature>
<protein>
    <recommendedName>
        <fullName evidence="4">TATA-binding protein interacting (TIP20) domain-containing protein</fullName>
    </recommendedName>
</protein>
<proteinExistence type="inferred from homology"/>
<dbReference type="InterPro" id="IPR011989">
    <property type="entry name" value="ARM-like"/>
</dbReference>
<keyword evidence="3" id="KW-0833">Ubl conjugation pathway</keyword>